<feature type="transmembrane region" description="Helical" evidence="1">
    <location>
        <begin position="104"/>
        <end position="121"/>
    </location>
</feature>
<keyword evidence="1" id="KW-0812">Transmembrane</keyword>
<comment type="caution">
    <text evidence="2">The sequence shown here is derived from an EMBL/GenBank/DDBJ whole genome shotgun (WGS) entry which is preliminary data.</text>
</comment>
<evidence type="ECO:0000313" key="3">
    <source>
        <dbReference type="Proteomes" id="UP000886842"/>
    </source>
</evidence>
<feature type="transmembrane region" description="Helical" evidence="1">
    <location>
        <begin position="47"/>
        <end position="66"/>
    </location>
</feature>
<evidence type="ECO:0000256" key="1">
    <source>
        <dbReference type="SAM" id="Phobius"/>
    </source>
</evidence>
<dbReference type="Proteomes" id="UP000886842">
    <property type="component" value="Unassembled WGS sequence"/>
</dbReference>
<dbReference type="AlphaFoldDB" id="A0A9D1GZ05"/>
<reference evidence="2" key="2">
    <citation type="journal article" date="2021" name="PeerJ">
        <title>Extensive microbial diversity within the chicken gut microbiome revealed by metagenomics and culture.</title>
        <authorList>
            <person name="Gilroy R."/>
            <person name="Ravi A."/>
            <person name="Getino M."/>
            <person name="Pursley I."/>
            <person name="Horton D.L."/>
            <person name="Alikhan N.F."/>
            <person name="Baker D."/>
            <person name="Gharbi K."/>
            <person name="Hall N."/>
            <person name="Watson M."/>
            <person name="Adriaenssens E.M."/>
            <person name="Foster-Nyarko E."/>
            <person name="Jarju S."/>
            <person name="Secka A."/>
            <person name="Antonio M."/>
            <person name="Oren A."/>
            <person name="Chaudhuri R.R."/>
            <person name="La Ragione R."/>
            <person name="Hildebrand F."/>
            <person name="Pallen M.J."/>
        </authorList>
    </citation>
    <scope>NUCLEOTIDE SEQUENCE</scope>
    <source>
        <strain evidence="2">ChiGjej1B1-24693</strain>
    </source>
</reference>
<keyword evidence="1" id="KW-1133">Transmembrane helix</keyword>
<protein>
    <submittedName>
        <fullName evidence="2">Uncharacterized protein</fullName>
    </submittedName>
</protein>
<feature type="transmembrane region" description="Helical" evidence="1">
    <location>
        <begin position="78"/>
        <end position="98"/>
    </location>
</feature>
<evidence type="ECO:0000313" key="2">
    <source>
        <dbReference type="EMBL" id="HIT76074.1"/>
    </source>
</evidence>
<dbReference type="EMBL" id="DVLP01000319">
    <property type="protein sequence ID" value="HIT76074.1"/>
    <property type="molecule type" value="Genomic_DNA"/>
</dbReference>
<reference evidence="2" key="1">
    <citation type="submission" date="2020-10" db="EMBL/GenBank/DDBJ databases">
        <authorList>
            <person name="Gilroy R."/>
        </authorList>
    </citation>
    <scope>NUCLEOTIDE SEQUENCE</scope>
    <source>
        <strain evidence="2">ChiGjej1B1-24693</strain>
    </source>
</reference>
<accession>A0A9D1GZ05</accession>
<organism evidence="2 3">
    <name type="scientific">Candidatus Avipropionibacterium avicola</name>
    <dbReference type="NCBI Taxonomy" id="2840701"/>
    <lineage>
        <taxon>Bacteria</taxon>
        <taxon>Bacillati</taxon>
        <taxon>Actinomycetota</taxon>
        <taxon>Actinomycetes</taxon>
        <taxon>Propionibacteriales</taxon>
        <taxon>Propionibacteriaceae</taxon>
        <taxon>Propionibacteriaceae incertae sedis</taxon>
        <taxon>Candidatus Avipropionibacterium</taxon>
    </lineage>
</organism>
<name>A0A9D1GZ05_9ACTN</name>
<keyword evidence="1" id="KW-0472">Membrane</keyword>
<sequence>MVAAAGLCALQATLVFVLAGASRAHLLPEGDVAAVTEPLYIHLRSLLAVEATAVVAVLGAVVWTVLAGAGPHRHSRRVAVGLVVVTTLFHLALLTVPLLPVLRVVSLATVAVGVVAVMMTVRPTDDVDPDRDVDRR</sequence>
<proteinExistence type="predicted"/>
<gene>
    <name evidence="2" type="ORF">IAA98_10845</name>
</gene>